<proteinExistence type="predicted"/>
<dbReference type="EMBL" id="JARJCM010000135">
    <property type="protein sequence ID" value="KAJ7026676.1"/>
    <property type="molecule type" value="Genomic_DNA"/>
</dbReference>
<gene>
    <name evidence="2" type="ORF">C8F04DRAFT_1190340</name>
</gene>
<dbReference type="Proteomes" id="UP001218188">
    <property type="component" value="Unassembled WGS sequence"/>
</dbReference>
<protein>
    <submittedName>
        <fullName evidence="2">Uncharacterized protein</fullName>
    </submittedName>
</protein>
<evidence type="ECO:0000313" key="2">
    <source>
        <dbReference type="EMBL" id="KAJ7026676.1"/>
    </source>
</evidence>
<evidence type="ECO:0000256" key="1">
    <source>
        <dbReference type="SAM" id="MobiDB-lite"/>
    </source>
</evidence>
<sequence>MTRLDFGPPARQQFYCCIKICSELLLSGVRTPDFILKSVSVSYTGISIAPWAADQIRRLYNAPTAPAEVGEAGDICDRVIRLQTANSVLVAPVAPTRVSLTTPIPSTAGSSQPNATASRLRKRRLDDETPLENQKRRRAAR</sequence>
<accession>A0AAD6WX75</accession>
<reference evidence="2" key="1">
    <citation type="submission" date="2023-03" db="EMBL/GenBank/DDBJ databases">
        <title>Massive genome expansion in bonnet fungi (Mycena s.s.) driven by repeated elements and novel gene families across ecological guilds.</title>
        <authorList>
            <consortium name="Lawrence Berkeley National Laboratory"/>
            <person name="Harder C.B."/>
            <person name="Miyauchi S."/>
            <person name="Viragh M."/>
            <person name="Kuo A."/>
            <person name="Thoen E."/>
            <person name="Andreopoulos B."/>
            <person name="Lu D."/>
            <person name="Skrede I."/>
            <person name="Drula E."/>
            <person name="Henrissat B."/>
            <person name="Morin E."/>
            <person name="Kohler A."/>
            <person name="Barry K."/>
            <person name="LaButti K."/>
            <person name="Morin E."/>
            <person name="Salamov A."/>
            <person name="Lipzen A."/>
            <person name="Mereny Z."/>
            <person name="Hegedus B."/>
            <person name="Baldrian P."/>
            <person name="Stursova M."/>
            <person name="Weitz H."/>
            <person name="Taylor A."/>
            <person name="Grigoriev I.V."/>
            <person name="Nagy L.G."/>
            <person name="Martin F."/>
            <person name="Kauserud H."/>
        </authorList>
    </citation>
    <scope>NUCLEOTIDE SEQUENCE</scope>
    <source>
        <strain evidence="2">CBHHK200</strain>
    </source>
</reference>
<dbReference type="AlphaFoldDB" id="A0AAD6WX75"/>
<organism evidence="2 3">
    <name type="scientific">Mycena alexandri</name>
    <dbReference type="NCBI Taxonomy" id="1745969"/>
    <lineage>
        <taxon>Eukaryota</taxon>
        <taxon>Fungi</taxon>
        <taxon>Dikarya</taxon>
        <taxon>Basidiomycota</taxon>
        <taxon>Agaricomycotina</taxon>
        <taxon>Agaricomycetes</taxon>
        <taxon>Agaricomycetidae</taxon>
        <taxon>Agaricales</taxon>
        <taxon>Marasmiineae</taxon>
        <taxon>Mycenaceae</taxon>
        <taxon>Mycena</taxon>
    </lineage>
</organism>
<comment type="caution">
    <text evidence="2">The sequence shown here is derived from an EMBL/GenBank/DDBJ whole genome shotgun (WGS) entry which is preliminary data.</text>
</comment>
<keyword evidence="3" id="KW-1185">Reference proteome</keyword>
<evidence type="ECO:0000313" key="3">
    <source>
        <dbReference type="Proteomes" id="UP001218188"/>
    </source>
</evidence>
<name>A0AAD6WX75_9AGAR</name>
<feature type="region of interest" description="Disordered" evidence="1">
    <location>
        <begin position="100"/>
        <end position="141"/>
    </location>
</feature>
<feature type="compositionally biased region" description="Polar residues" evidence="1">
    <location>
        <begin position="100"/>
        <end position="117"/>
    </location>
</feature>